<dbReference type="AlphaFoldDB" id="A0A5J4PMC6"/>
<dbReference type="InterPro" id="IPR002018">
    <property type="entry name" value="CarbesteraseB"/>
</dbReference>
<comment type="similarity">
    <text evidence="1">Belongs to the type-B carboxylesterase/lipase family.</text>
</comment>
<evidence type="ECO:0000313" key="4">
    <source>
        <dbReference type="EMBL" id="KAA6309593.1"/>
    </source>
</evidence>
<feature type="non-terminal residue" evidence="4">
    <location>
        <position position="318"/>
    </location>
</feature>
<sequence length="318" mass="34352">LFVGDDIAIAQTAYGKIQGYQLNSIYTFLGVPYGADTSGENRFMAPKKPEAWEGVRPALFYGNTAPQRMENRFPNNYSTFVDHWNYYDVSEDCLFLNVWTPGIADGKKRPVLVWLHGGGFTNGNAIEQDGYHGENLSKYGNIVFCSINHRLGSIGFSDLSGVGGEKYKDSGNVGMLDVVAALEWIHDNIANFGGDPGNVTVIGQSGGGSKVCIVAAMPAAKGLVHKAVPLSGSMIEAADQDVTRKIGEYILKEAGLTASQVDKLQDIPWREYLDIADRAAAKCLKDLGGNSRRTFSPVADGIHIPKGVFYSPETASTT</sequence>
<dbReference type="InterPro" id="IPR019819">
    <property type="entry name" value="Carboxylesterase_B_CS"/>
</dbReference>
<evidence type="ECO:0000256" key="2">
    <source>
        <dbReference type="ARBA" id="ARBA00022801"/>
    </source>
</evidence>
<dbReference type="InterPro" id="IPR019826">
    <property type="entry name" value="Carboxylesterase_B_AS"/>
</dbReference>
<evidence type="ECO:0000256" key="1">
    <source>
        <dbReference type="ARBA" id="ARBA00005964"/>
    </source>
</evidence>
<dbReference type="InterPro" id="IPR029058">
    <property type="entry name" value="AB_hydrolase_fold"/>
</dbReference>
<dbReference type="SUPFAM" id="SSF53474">
    <property type="entry name" value="alpha/beta-Hydrolases"/>
    <property type="match status" value="1"/>
</dbReference>
<reference evidence="4" key="1">
    <citation type="submission" date="2019-03" db="EMBL/GenBank/DDBJ databases">
        <title>Single cell metagenomics reveals metabolic interactions within the superorganism composed of flagellate Streblomastix strix and complex community of Bacteroidetes bacteria on its surface.</title>
        <authorList>
            <person name="Treitli S.C."/>
            <person name="Kolisko M."/>
            <person name="Husnik F."/>
            <person name="Keeling P."/>
            <person name="Hampl V."/>
        </authorList>
    </citation>
    <scope>NUCLEOTIDE SEQUENCE</scope>
    <source>
        <strain evidence="4">STM</strain>
    </source>
</reference>
<organism evidence="4">
    <name type="scientific">termite gut metagenome</name>
    <dbReference type="NCBI Taxonomy" id="433724"/>
    <lineage>
        <taxon>unclassified sequences</taxon>
        <taxon>metagenomes</taxon>
        <taxon>organismal metagenomes</taxon>
    </lineage>
</organism>
<dbReference type="PANTHER" id="PTHR11559">
    <property type="entry name" value="CARBOXYLESTERASE"/>
    <property type="match status" value="1"/>
</dbReference>
<dbReference type="PROSITE" id="PS00122">
    <property type="entry name" value="CARBOXYLESTERASE_B_1"/>
    <property type="match status" value="1"/>
</dbReference>
<dbReference type="InterPro" id="IPR050309">
    <property type="entry name" value="Type-B_Carboxylest/Lipase"/>
</dbReference>
<proteinExistence type="inferred from homology"/>
<dbReference type="EC" id="3.1.1.-" evidence="4"/>
<feature type="non-terminal residue" evidence="4">
    <location>
        <position position="1"/>
    </location>
</feature>
<dbReference type="PROSITE" id="PS00941">
    <property type="entry name" value="CARBOXYLESTERASE_B_2"/>
    <property type="match status" value="1"/>
</dbReference>
<dbReference type="GO" id="GO:0016787">
    <property type="term" value="F:hydrolase activity"/>
    <property type="evidence" value="ECO:0007669"/>
    <property type="project" value="UniProtKB-KW"/>
</dbReference>
<keyword evidence="2 4" id="KW-0378">Hydrolase</keyword>
<name>A0A5J4PMC6_9ZZZZ</name>
<gene>
    <name evidence="4" type="ORF">EZS27_038946</name>
</gene>
<dbReference type="EMBL" id="SNRY01007867">
    <property type="protein sequence ID" value="KAA6309593.1"/>
    <property type="molecule type" value="Genomic_DNA"/>
</dbReference>
<comment type="caution">
    <text evidence="4">The sequence shown here is derived from an EMBL/GenBank/DDBJ whole genome shotgun (WGS) entry which is preliminary data.</text>
</comment>
<dbReference type="Gene3D" id="3.40.50.1820">
    <property type="entry name" value="alpha/beta hydrolase"/>
    <property type="match status" value="1"/>
</dbReference>
<accession>A0A5J4PMC6</accession>
<dbReference type="Pfam" id="PF00135">
    <property type="entry name" value="COesterase"/>
    <property type="match status" value="1"/>
</dbReference>
<evidence type="ECO:0000259" key="3">
    <source>
        <dbReference type="Pfam" id="PF00135"/>
    </source>
</evidence>
<protein>
    <submittedName>
        <fullName evidence="4">Para-nitrobenzyl esterase</fullName>
        <ecNumber evidence="4">3.1.1.-</ecNumber>
    </submittedName>
</protein>
<feature type="domain" description="Carboxylesterase type B" evidence="3">
    <location>
        <begin position="9"/>
        <end position="305"/>
    </location>
</feature>